<gene>
    <name evidence="4" type="ORF">E1284_25315</name>
</gene>
<accession>A0A4R4NVF2</accession>
<dbReference type="OrthoDB" id="5621159at2"/>
<dbReference type="PROSITE" id="PS50234">
    <property type="entry name" value="VWFA"/>
    <property type="match status" value="1"/>
</dbReference>
<protein>
    <submittedName>
        <fullName evidence="4">VWA domain-containing protein</fullName>
    </submittedName>
</protein>
<organism evidence="4 5">
    <name type="scientific">Actinomadura bangladeshensis</name>
    <dbReference type="NCBI Taxonomy" id="453573"/>
    <lineage>
        <taxon>Bacteria</taxon>
        <taxon>Bacillati</taxon>
        <taxon>Actinomycetota</taxon>
        <taxon>Actinomycetes</taxon>
        <taxon>Streptosporangiales</taxon>
        <taxon>Thermomonosporaceae</taxon>
        <taxon>Actinomadura</taxon>
    </lineage>
</organism>
<feature type="compositionally biased region" description="Basic and acidic residues" evidence="1">
    <location>
        <begin position="67"/>
        <end position="87"/>
    </location>
</feature>
<feature type="compositionally biased region" description="Basic and acidic residues" evidence="1">
    <location>
        <begin position="1"/>
        <end position="12"/>
    </location>
</feature>
<evidence type="ECO:0000259" key="3">
    <source>
        <dbReference type="PROSITE" id="PS50234"/>
    </source>
</evidence>
<dbReference type="Gene3D" id="3.40.50.410">
    <property type="entry name" value="von Willebrand factor, type A domain"/>
    <property type="match status" value="1"/>
</dbReference>
<proteinExistence type="predicted"/>
<dbReference type="SMART" id="SM00327">
    <property type="entry name" value="VWA"/>
    <property type="match status" value="1"/>
</dbReference>
<keyword evidence="2" id="KW-0812">Transmembrane</keyword>
<evidence type="ECO:0000256" key="1">
    <source>
        <dbReference type="SAM" id="MobiDB-lite"/>
    </source>
</evidence>
<evidence type="ECO:0000313" key="4">
    <source>
        <dbReference type="EMBL" id="TDC12083.1"/>
    </source>
</evidence>
<feature type="compositionally biased region" description="Basic residues" evidence="1">
    <location>
        <begin position="99"/>
        <end position="113"/>
    </location>
</feature>
<name>A0A4R4NVF2_9ACTN</name>
<reference evidence="4 5" key="1">
    <citation type="submission" date="2019-03" db="EMBL/GenBank/DDBJ databases">
        <title>Draft genome sequences of novel Actinobacteria.</title>
        <authorList>
            <person name="Sahin N."/>
            <person name="Ay H."/>
            <person name="Saygin H."/>
        </authorList>
    </citation>
    <scope>NUCLEOTIDE SEQUENCE [LARGE SCALE GENOMIC DNA]</scope>
    <source>
        <strain evidence="4 5">DSM 45347</strain>
    </source>
</reference>
<dbReference type="SUPFAM" id="SSF53850">
    <property type="entry name" value="Periplasmic binding protein-like II"/>
    <property type="match status" value="1"/>
</dbReference>
<feature type="region of interest" description="Disordered" evidence="1">
    <location>
        <begin position="1"/>
        <end position="115"/>
    </location>
</feature>
<dbReference type="Proteomes" id="UP000295431">
    <property type="component" value="Unassembled WGS sequence"/>
</dbReference>
<dbReference type="SUPFAM" id="SSF53300">
    <property type="entry name" value="vWA-like"/>
    <property type="match status" value="1"/>
</dbReference>
<evidence type="ECO:0000256" key="2">
    <source>
        <dbReference type="SAM" id="Phobius"/>
    </source>
</evidence>
<dbReference type="InterPro" id="IPR002035">
    <property type="entry name" value="VWF_A"/>
</dbReference>
<evidence type="ECO:0000313" key="5">
    <source>
        <dbReference type="Proteomes" id="UP000295431"/>
    </source>
</evidence>
<keyword evidence="2" id="KW-0472">Membrane</keyword>
<sequence length="693" mass="72496">MCLTTARHDTARRGPVPPSGKRRSAMSGHDDVPEWAPRNLPETGAGDAPRAFLGASDPGGPPGGRWEPPRPEAGEPFDAFRRPDRAPRPPGPAHAAARPPRRRRQTAARRPPRRVGGVLLGPLAGAIGLVLLTGAGAYALGMGGGDCAGGDAVTVGVAVAPDVAPAVIRAAGRFNDARHEVDGRCARARVRTTAPDAVATLLSGKGVAGVTERPDVWIPDSSLWLELVEGSGQGGAAPAVLGGVAATPIVLAMPRGLAVQLRNLGAPEQPSWTELLAAAGTASNGDGGPAAGTGDGVIPPRLFRLQVPDPGRSATGMGALMLAGALLAGAPGGEAGFAGVVRTIREGVAVSVKAEFDAFDPAVGKDKGGRYPVALVPEQALFGYNARRPAEPAVAVYPAEGTVYLDHPVAVLSADRAKAGAARLLWRALADEAAREDVQRLGFRAPGGAAPAAFSAANGVNPRAPKALPAPSTAEVRRTMQSWAQLSLSIRMLSIIDVSGSMDEQVAPGVTRLQSTVRTAQDGLSLLPDDTELGQWVFSTRLSGDRDWRELVSVGPLGQRLGSATRRQRMLSAFAQIRVKEHGDTGLYDTVMAAFDYMKRTYKPEYVNSILLWTDGRNEDPGGPTLGETLDHIRREYDPERPVLINMFGNGDDVDVGELRQIARLTRGDAYVAETPGQVQALFLKALSQRVSP</sequence>
<dbReference type="EMBL" id="SMJW01000146">
    <property type="protein sequence ID" value="TDC12083.1"/>
    <property type="molecule type" value="Genomic_DNA"/>
</dbReference>
<keyword evidence="5" id="KW-1185">Reference proteome</keyword>
<comment type="caution">
    <text evidence="4">The sequence shown here is derived from an EMBL/GenBank/DDBJ whole genome shotgun (WGS) entry which is preliminary data.</text>
</comment>
<keyword evidence="2" id="KW-1133">Transmembrane helix</keyword>
<dbReference type="InterPro" id="IPR036465">
    <property type="entry name" value="vWFA_dom_sf"/>
</dbReference>
<dbReference type="Pfam" id="PF13531">
    <property type="entry name" value="SBP_bac_11"/>
    <property type="match status" value="1"/>
</dbReference>
<feature type="domain" description="VWFA" evidence="3">
    <location>
        <begin position="491"/>
        <end position="687"/>
    </location>
</feature>
<dbReference type="AlphaFoldDB" id="A0A4R4NVF2"/>
<feature type="transmembrane region" description="Helical" evidence="2">
    <location>
        <begin position="118"/>
        <end position="140"/>
    </location>
</feature>